<reference evidence="7 8" key="1">
    <citation type="submission" date="2020-05" db="EMBL/GenBank/DDBJ databases">
        <title>Compete genome of Limnobacter sp. SAORIC-580.</title>
        <authorList>
            <person name="Song J."/>
            <person name="Cho J.-C."/>
        </authorList>
    </citation>
    <scope>NUCLEOTIDE SEQUENCE [LARGE SCALE GENOMIC DNA]</scope>
    <source>
        <strain evidence="7 8">SAORIC-580</strain>
    </source>
</reference>
<organism evidence="7 8">
    <name type="scientific">Limnobacter profundi</name>
    <dbReference type="NCBI Taxonomy" id="2732163"/>
    <lineage>
        <taxon>Bacteria</taxon>
        <taxon>Pseudomonadati</taxon>
        <taxon>Pseudomonadota</taxon>
        <taxon>Betaproteobacteria</taxon>
        <taxon>Burkholderiales</taxon>
        <taxon>Burkholderiaceae</taxon>
        <taxon>Limnobacter</taxon>
    </lineage>
</organism>
<dbReference type="Pfam" id="PF02600">
    <property type="entry name" value="DsbB"/>
    <property type="match status" value="1"/>
</dbReference>
<dbReference type="InterPro" id="IPR050183">
    <property type="entry name" value="DsbB"/>
</dbReference>
<evidence type="ECO:0000256" key="1">
    <source>
        <dbReference type="ARBA" id="ARBA00004651"/>
    </source>
</evidence>
<feature type="transmembrane region" description="Helical" evidence="6">
    <location>
        <begin position="138"/>
        <end position="157"/>
    </location>
</feature>
<keyword evidence="8" id="KW-1185">Reference proteome</keyword>
<evidence type="ECO:0000313" key="8">
    <source>
        <dbReference type="Proteomes" id="UP000501130"/>
    </source>
</evidence>
<name>A0ABX6N343_9BURK</name>
<protein>
    <submittedName>
        <fullName evidence="7">Disulfide bond formation protein B</fullName>
    </submittedName>
</protein>
<keyword evidence="2" id="KW-1003">Cell membrane</keyword>
<evidence type="ECO:0000256" key="6">
    <source>
        <dbReference type="SAM" id="Phobius"/>
    </source>
</evidence>
<dbReference type="EMBL" id="CP053084">
    <property type="protein sequence ID" value="QJR28798.1"/>
    <property type="molecule type" value="Genomic_DNA"/>
</dbReference>
<dbReference type="RefSeq" id="WP_105028314.1">
    <property type="nucleotide sequence ID" value="NZ_CP053084.1"/>
</dbReference>
<sequence length="167" mass="18373">MQYSSARPWASLGLAISLGALGLALFFQISKEWFPCPLCIIQRYAYLATAFGFLGIGLTSRKSMWSAVFVLLALLGFVAGAGVAFYHVWVLSNPAQTCGVDPLQNTLNALPWVQYWPDMFVADGLCTDEYPPLWGLSLPMWSGLGFLAQGLVLLIAVRTRQYVKGSW</sequence>
<gene>
    <name evidence="7" type="ORF">HKT17_03275</name>
</gene>
<dbReference type="Gene3D" id="1.20.1550.10">
    <property type="entry name" value="DsbB-like"/>
    <property type="match status" value="1"/>
</dbReference>
<evidence type="ECO:0000313" key="7">
    <source>
        <dbReference type="EMBL" id="QJR28798.1"/>
    </source>
</evidence>
<feature type="transmembrane region" description="Helical" evidence="6">
    <location>
        <begin position="41"/>
        <end position="60"/>
    </location>
</feature>
<dbReference type="InterPro" id="IPR023380">
    <property type="entry name" value="DsbB-like_sf"/>
</dbReference>
<evidence type="ECO:0000256" key="3">
    <source>
        <dbReference type="ARBA" id="ARBA00022692"/>
    </source>
</evidence>
<dbReference type="PANTHER" id="PTHR36570">
    <property type="entry name" value="DISULFIDE BOND FORMATION PROTEIN B"/>
    <property type="match status" value="1"/>
</dbReference>
<keyword evidence="4 6" id="KW-1133">Transmembrane helix</keyword>
<dbReference type="PANTHER" id="PTHR36570:SF3">
    <property type="entry name" value="DISULFIDE BOND FORMATION PROTEIN B"/>
    <property type="match status" value="1"/>
</dbReference>
<evidence type="ECO:0000256" key="4">
    <source>
        <dbReference type="ARBA" id="ARBA00022989"/>
    </source>
</evidence>
<keyword evidence="5 6" id="KW-0472">Membrane</keyword>
<evidence type="ECO:0000256" key="2">
    <source>
        <dbReference type="ARBA" id="ARBA00022475"/>
    </source>
</evidence>
<accession>A0ABX6N343</accession>
<dbReference type="SUPFAM" id="SSF158442">
    <property type="entry name" value="DsbB-like"/>
    <property type="match status" value="1"/>
</dbReference>
<evidence type="ECO:0000256" key="5">
    <source>
        <dbReference type="ARBA" id="ARBA00023136"/>
    </source>
</evidence>
<dbReference type="InterPro" id="IPR003752">
    <property type="entry name" value="DiS_bond_form_DsbB/BdbC"/>
</dbReference>
<dbReference type="NCBIfam" id="NF002552">
    <property type="entry name" value="PRK02110.1"/>
    <property type="match status" value="1"/>
</dbReference>
<feature type="transmembrane region" description="Helical" evidence="6">
    <location>
        <begin position="67"/>
        <end position="89"/>
    </location>
</feature>
<keyword evidence="3 6" id="KW-0812">Transmembrane</keyword>
<dbReference type="Proteomes" id="UP000501130">
    <property type="component" value="Chromosome"/>
</dbReference>
<comment type="subcellular location">
    <subcellularLocation>
        <location evidence="1">Cell membrane</location>
        <topology evidence="1">Multi-pass membrane protein</topology>
    </subcellularLocation>
</comment>
<feature type="transmembrane region" description="Helical" evidence="6">
    <location>
        <begin position="12"/>
        <end position="29"/>
    </location>
</feature>
<proteinExistence type="predicted"/>